<feature type="region of interest" description="Disordered" evidence="1">
    <location>
        <begin position="248"/>
        <end position="267"/>
    </location>
</feature>
<dbReference type="Proteomes" id="UP000256645">
    <property type="component" value="Unassembled WGS sequence"/>
</dbReference>
<gene>
    <name evidence="2" type="ORF">BP6252_08342</name>
</gene>
<sequence length="354" mass="40274">MWRTEEPSTPRIYPFRHKHHNHFPPSPERSQPSPPPFDSPYDSDEEFARFLLNEDEEIPIFYMPESHMLTPREYPLSPPLPLPLTLPKNNRNNNHAADADSYPFGFPSVPEPLRPMPPNRILDIDTTMLPLPPASPASVAPANLTSLLQDVLGIMNVIMGEQAVMEGENEALQELVELVVIMQEEAETLVDMADLVEEFVDECQMSHEVREIEDWVEDLDLRGVGRRTPAHRETDVDVQIGWRREEKRSLHEREDSGVGLDDDADEDESLVSFQSGSLKEMEPVKEQRVPEYMKATRASMVRQEVSVSPPDRMKKGPGGRRPDPFRDSALGLLTPDRPGNATSRRKPPQSPRWI</sequence>
<feature type="compositionally biased region" description="Pro residues" evidence="1">
    <location>
        <begin position="24"/>
        <end position="38"/>
    </location>
</feature>
<comment type="caution">
    <text evidence="2">The sequence shown here is derived from an EMBL/GenBank/DDBJ whole genome shotgun (WGS) entry which is preliminary data.</text>
</comment>
<reference evidence="2 3" key="1">
    <citation type="journal article" date="2018" name="IMA Fungus">
        <title>IMA Genome-F 9: Draft genome sequence of Annulohypoxylon stygium, Aspergillus mulundensis, Berkeleyomyces basicola (syn. Thielaviopsis basicola), Ceratocystis smalleyi, two Cercospora beticola strains, Coleophoma cylindrospora, Fusarium fracticaudum, Phialophora cf. hyalina, and Morchella septimelata.</title>
        <authorList>
            <person name="Wingfield B.D."/>
            <person name="Bills G.F."/>
            <person name="Dong Y."/>
            <person name="Huang W."/>
            <person name="Nel W.J."/>
            <person name="Swalarsk-Parry B.S."/>
            <person name="Vaghefi N."/>
            <person name="Wilken P.M."/>
            <person name="An Z."/>
            <person name="de Beer Z.W."/>
            <person name="De Vos L."/>
            <person name="Chen L."/>
            <person name="Duong T.A."/>
            <person name="Gao Y."/>
            <person name="Hammerbacher A."/>
            <person name="Kikkert J.R."/>
            <person name="Li Y."/>
            <person name="Li H."/>
            <person name="Li K."/>
            <person name="Li Q."/>
            <person name="Liu X."/>
            <person name="Ma X."/>
            <person name="Naidoo K."/>
            <person name="Pethybridge S.J."/>
            <person name="Sun J."/>
            <person name="Steenkamp E.T."/>
            <person name="van der Nest M.A."/>
            <person name="van Wyk S."/>
            <person name="Wingfield M.J."/>
            <person name="Xiong C."/>
            <person name="Yue Q."/>
            <person name="Zhang X."/>
        </authorList>
    </citation>
    <scope>NUCLEOTIDE SEQUENCE [LARGE SCALE GENOMIC DNA]</scope>
    <source>
        <strain evidence="2 3">BP6252</strain>
    </source>
</reference>
<evidence type="ECO:0000313" key="3">
    <source>
        <dbReference type="Proteomes" id="UP000256645"/>
    </source>
</evidence>
<evidence type="ECO:0000313" key="2">
    <source>
        <dbReference type="EMBL" id="RDW69322.1"/>
    </source>
</evidence>
<name>A0A3D8R5J0_9HELO</name>
<accession>A0A3D8R5J0</accession>
<organism evidence="2 3">
    <name type="scientific">Coleophoma cylindrospora</name>
    <dbReference type="NCBI Taxonomy" id="1849047"/>
    <lineage>
        <taxon>Eukaryota</taxon>
        <taxon>Fungi</taxon>
        <taxon>Dikarya</taxon>
        <taxon>Ascomycota</taxon>
        <taxon>Pezizomycotina</taxon>
        <taxon>Leotiomycetes</taxon>
        <taxon>Helotiales</taxon>
        <taxon>Dermateaceae</taxon>
        <taxon>Coleophoma</taxon>
    </lineage>
</organism>
<proteinExistence type="predicted"/>
<dbReference type="AlphaFoldDB" id="A0A3D8R5J0"/>
<dbReference type="OrthoDB" id="3559122at2759"/>
<feature type="region of interest" description="Disordered" evidence="1">
    <location>
        <begin position="273"/>
        <end position="354"/>
    </location>
</feature>
<evidence type="ECO:0000256" key="1">
    <source>
        <dbReference type="SAM" id="MobiDB-lite"/>
    </source>
</evidence>
<dbReference type="EMBL" id="PDLM01000009">
    <property type="protein sequence ID" value="RDW69322.1"/>
    <property type="molecule type" value="Genomic_DNA"/>
</dbReference>
<protein>
    <submittedName>
        <fullName evidence="2">Uncharacterized protein</fullName>
    </submittedName>
</protein>
<keyword evidence="3" id="KW-1185">Reference proteome</keyword>
<feature type="region of interest" description="Disordered" evidence="1">
    <location>
        <begin position="1"/>
        <end position="44"/>
    </location>
</feature>
<dbReference type="STRING" id="1849047.A0A3D8R5J0"/>
<feature type="compositionally biased region" description="Basic and acidic residues" evidence="1">
    <location>
        <begin position="279"/>
        <end position="291"/>
    </location>
</feature>